<evidence type="ECO:0000313" key="1">
    <source>
        <dbReference type="EMBL" id="KAK4086434.1"/>
    </source>
</evidence>
<keyword evidence="2" id="KW-1185">Reference proteome</keyword>
<dbReference type="EMBL" id="JAWRVI010000041">
    <property type="protein sequence ID" value="KAK4086434.1"/>
    <property type="molecule type" value="Genomic_DNA"/>
</dbReference>
<gene>
    <name evidence="1" type="ORF">Purlil1_9280</name>
</gene>
<reference evidence="1 2" key="1">
    <citation type="journal article" date="2024" name="Microbiol. Resour. Announc.">
        <title>Genome annotations for the ascomycete fungi Trichoderma harzianum, Trichoderma aggressivum, and Purpureocillium lilacinum.</title>
        <authorList>
            <person name="Beijen E.P.W."/>
            <person name="Ohm R.A."/>
        </authorList>
    </citation>
    <scope>NUCLEOTIDE SEQUENCE [LARGE SCALE GENOMIC DNA]</scope>
    <source>
        <strain evidence="1 2">CBS 150709</strain>
    </source>
</reference>
<protein>
    <submittedName>
        <fullName evidence="1">Uncharacterized protein</fullName>
    </submittedName>
</protein>
<sequence>MSHPQICATRVAKMQRQPADGGFKIATKDAGAPDHVMANGLRRRVAMSVGEQQTCETIGPHRQALGYTVLLLLSKVRIPQRQDLWGHKKDSQTILHHHRDLTREEPTFLLALPIFERTVSISTTSHVLEMPTILQIVAVGSYAISTGTLALTPPPGAHIQTCYEGETSALHCYNGEGDTPQDVSVEDVAYVGAKLREWGRGSDGGRFLTMPAENTPDCAEWSIFTYQSVLALAKHIDPNVHTSVLYEDIARTVDGGESASDEDKAKAIIGCEKSGGSLGVLVNETDPAYHTEDYKRSGYTPQGIIIKIVSNLPKEEL</sequence>
<evidence type="ECO:0000313" key="2">
    <source>
        <dbReference type="Proteomes" id="UP001287286"/>
    </source>
</evidence>
<comment type="caution">
    <text evidence="1">The sequence shown here is derived from an EMBL/GenBank/DDBJ whole genome shotgun (WGS) entry which is preliminary data.</text>
</comment>
<organism evidence="1 2">
    <name type="scientific">Purpureocillium lilacinum</name>
    <name type="common">Paecilomyces lilacinus</name>
    <dbReference type="NCBI Taxonomy" id="33203"/>
    <lineage>
        <taxon>Eukaryota</taxon>
        <taxon>Fungi</taxon>
        <taxon>Dikarya</taxon>
        <taxon>Ascomycota</taxon>
        <taxon>Pezizomycotina</taxon>
        <taxon>Sordariomycetes</taxon>
        <taxon>Hypocreomycetidae</taxon>
        <taxon>Hypocreales</taxon>
        <taxon>Ophiocordycipitaceae</taxon>
        <taxon>Purpureocillium</taxon>
    </lineage>
</organism>
<dbReference type="Proteomes" id="UP001287286">
    <property type="component" value="Unassembled WGS sequence"/>
</dbReference>
<name>A0ABR0BR75_PURLI</name>
<proteinExistence type="predicted"/>
<accession>A0ABR0BR75</accession>